<organism evidence="1 2">
    <name type="scientific">Paenibacillus alvei</name>
    <name type="common">Bacillus alvei</name>
    <dbReference type="NCBI Taxonomy" id="44250"/>
    <lineage>
        <taxon>Bacteria</taxon>
        <taxon>Bacillati</taxon>
        <taxon>Bacillota</taxon>
        <taxon>Bacilli</taxon>
        <taxon>Bacillales</taxon>
        <taxon>Paenibacillaceae</taxon>
        <taxon>Paenibacillus</taxon>
    </lineage>
</organism>
<name>A0A383RB01_PAEAL</name>
<dbReference type="AlphaFoldDB" id="A0A383RB01"/>
<evidence type="ECO:0000313" key="1">
    <source>
        <dbReference type="EMBL" id="SYX84138.1"/>
    </source>
</evidence>
<proteinExistence type="predicted"/>
<evidence type="ECO:0000313" key="2">
    <source>
        <dbReference type="Proteomes" id="UP000304148"/>
    </source>
</evidence>
<dbReference type="EMBL" id="LS992241">
    <property type="protein sequence ID" value="SYX84138.1"/>
    <property type="molecule type" value="Genomic_DNA"/>
</dbReference>
<sequence length="53" mass="6300">MNYFVNYKVNISAENSVILSNYHYRVNPVHSIESPEHKRRTSNTYLHHLLLEA</sequence>
<protein>
    <submittedName>
        <fullName evidence="1">Uncharacterized protein</fullName>
    </submittedName>
</protein>
<gene>
    <name evidence="1" type="ORF">PBLR_12560</name>
</gene>
<accession>A0A383RB01</accession>
<dbReference type="Proteomes" id="UP000304148">
    <property type="component" value="Chromosome"/>
</dbReference>
<reference evidence="2" key="1">
    <citation type="submission" date="2018-08" db="EMBL/GenBank/DDBJ databases">
        <authorList>
            <person name="Chevrot R."/>
        </authorList>
    </citation>
    <scope>NUCLEOTIDE SEQUENCE [LARGE SCALE GENOMIC DNA]</scope>
</reference>